<dbReference type="EMBL" id="AKWZ02000011">
    <property type="protein sequence ID" value="EPG72689.1"/>
    <property type="molecule type" value="Genomic_DNA"/>
</dbReference>
<reference evidence="1" key="1">
    <citation type="submission" date="2013-04" db="EMBL/GenBank/DDBJ databases">
        <authorList>
            <person name="Harkins D.M."/>
            <person name="Durkin A.S."/>
            <person name="Selengut J.D."/>
            <person name="Sanka R."/>
            <person name="DePew J."/>
            <person name="Purushe J."/>
            <person name="Ahmed A."/>
            <person name="van der Linden H."/>
            <person name="Goris M.G.A."/>
            <person name="Hartskeerl R.A."/>
            <person name="Vinetz J.M."/>
            <person name="Sutton G.G."/>
            <person name="Nelson W.C."/>
            <person name="Fouts D.E."/>
        </authorList>
    </citation>
    <scope>NUCLEOTIDE SEQUENCE [LARGE SCALE GENOMIC DNA]</scope>
    <source>
        <strain evidence="1">BUT 6</strain>
    </source>
</reference>
<evidence type="ECO:0000313" key="2">
    <source>
        <dbReference type="Proteomes" id="UP000014540"/>
    </source>
</evidence>
<gene>
    <name evidence="1" type="ORF">LEP1GSC058_0868</name>
</gene>
<comment type="caution">
    <text evidence="1">The sequence shown here is derived from an EMBL/GenBank/DDBJ whole genome shotgun (WGS) entry which is preliminary data.</text>
</comment>
<accession>S3UWF9</accession>
<evidence type="ECO:0000313" key="1">
    <source>
        <dbReference type="EMBL" id="EPG72689.1"/>
    </source>
</evidence>
<protein>
    <submittedName>
        <fullName evidence="1">Uncharacterized protein</fullName>
    </submittedName>
</protein>
<organism evidence="1 2">
    <name type="scientific">Leptospira fainei serovar Hurstbridge str. BUT 6</name>
    <dbReference type="NCBI Taxonomy" id="1193011"/>
    <lineage>
        <taxon>Bacteria</taxon>
        <taxon>Pseudomonadati</taxon>
        <taxon>Spirochaetota</taxon>
        <taxon>Spirochaetia</taxon>
        <taxon>Leptospirales</taxon>
        <taxon>Leptospiraceae</taxon>
        <taxon>Leptospira</taxon>
    </lineage>
</organism>
<name>S3UWF9_9LEPT</name>
<dbReference type="Proteomes" id="UP000014540">
    <property type="component" value="Unassembled WGS sequence"/>
</dbReference>
<dbReference type="AlphaFoldDB" id="S3UWF9"/>
<proteinExistence type="predicted"/>
<sequence>MSIPAKCGTAVNTRIFYNAAGWGPTIVANLPPLVWFFGASLAMICKSYQQGNN</sequence>
<keyword evidence="2" id="KW-1185">Reference proteome</keyword>